<dbReference type="InterPro" id="IPR058792">
    <property type="entry name" value="Beta-barrel_RND_2"/>
</dbReference>
<dbReference type="Pfam" id="PF25954">
    <property type="entry name" value="Beta-barrel_RND_2"/>
    <property type="match status" value="1"/>
</dbReference>
<dbReference type="Pfam" id="PF25967">
    <property type="entry name" value="RND-MFP_C"/>
    <property type="match status" value="1"/>
</dbReference>
<accession>A0ABW6B685</accession>
<feature type="domain" description="Multidrug resistance protein MdtA-like C-terminal permuted SH3" evidence="6">
    <location>
        <begin position="328"/>
        <end position="383"/>
    </location>
</feature>
<evidence type="ECO:0000313" key="8">
    <source>
        <dbReference type="Proteomes" id="UP001597560"/>
    </source>
</evidence>
<dbReference type="PANTHER" id="PTHR30097">
    <property type="entry name" value="CATION EFFLUX SYSTEM PROTEIN CUSB"/>
    <property type="match status" value="1"/>
</dbReference>
<evidence type="ECO:0000259" key="3">
    <source>
        <dbReference type="Pfam" id="PF19335"/>
    </source>
</evidence>
<evidence type="ECO:0000256" key="1">
    <source>
        <dbReference type="ARBA" id="ARBA00009477"/>
    </source>
</evidence>
<sequence length="402" mass="44866">MKRITFLKSVLFTVVSPSIIITACSKKKKDAEGNVSVKTYTCPMHPQIVQNKPGTCPICGMDLVPFDKNNKDKGLTLSKDQQVLANITTIIIGAEGFEDNSYLNGKLVVNPEQTTFISSRVAGRIEELYIKETGIPVGKGQALYKIYSEDLLTLQEEYLLAVAQATQFSKDRRFQDILKASKQKLILYGQSETQIKHLADTKKTDPYIMYYAPQSGKVSEISVTEGQYVSEGSTLLQLENYNNLWVEADVYPSEIGEIKEGQKLKVIVAGWENDPQDMTLQFITPNLASSEQILQIRGSIANPDNRWQPGMQANIILAKKSSSEYLSIPINAVINDGDSRHVWVALDEERFEPRKVTTGLESFDKVEIRSGLKSGVKLVVTGAYLLYSEYVLKKGKHPLQEA</sequence>
<reference evidence="8" key="1">
    <citation type="journal article" date="2019" name="Int. J. Syst. Evol. Microbiol.">
        <title>The Global Catalogue of Microorganisms (GCM) 10K type strain sequencing project: providing services to taxonomists for standard genome sequencing and annotation.</title>
        <authorList>
            <consortium name="The Broad Institute Genomics Platform"/>
            <consortium name="The Broad Institute Genome Sequencing Center for Infectious Disease"/>
            <person name="Wu L."/>
            <person name="Ma J."/>
        </authorList>
    </citation>
    <scope>NUCLEOTIDE SEQUENCE [LARGE SCALE GENOMIC DNA]</scope>
    <source>
        <strain evidence="8">KCTC 23098</strain>
    </source>
</reference>
<evidence type="ECO:0000313" key="7">
    <source>
        <dbReference type="EMBL" id="MFD2963954.1"/>
    </source>
</evidence>
<dbReference type="InterPro" id="IPR006143">
    <property type="entry name" value="RND_pump_MFP"/>
</dbReference>
<dbReference type="Pfam" id="PF19335">
    <property type="entry name" value="HMBD"/>
    <property type="match status" value="1"/>
</dbReference>
<dbReference type="InterPro" id="IPR058627">
    <property type="entry name" value="MdtA-like_C"/>
</dbReference>
<dbReference type="Proteomes" id="UP001597560">
    <property type="component" value="Unassembled WGS sequence"/>
</dbReference>
<keyword evidence="2" id="KW-0813">Transport</keyword>
<name>A0ABW6B685_9SPHI</name>
<dbReference type="InterPro" id="IPR058790">
    <property type="entry name" value="BSH_CusB"/>
</dbReference>
<keyword evidence="8" id="KW-1185">Reference proteome</keyword>
<dbReference type="PROSITE" id="PS51257">
    <property type="entry name" value="PROKAR_LIPOPROTEIN"/>
    <property type="match status" value="1"/>
</dbReference>
<dbReference type="Pfam" id="PF25919">
    <property type="entry name" value="BSH_CusB"/>
    <property type="match status" value="1"/>
</dbReference>
<dbReference type="NCBIfam" id="TIGR01730">
    <property type="entry name" value="RND_mfp"/>
    <property type="match status" value="1"/>
</dbReference>
<evidence type="ECO:0000259" key="5">
    <source>
        <dbReference type="Pfam" id="PF25954"/>
    </source>
</evidence>
<dbReference type="Gene3D" id="2.40.30.170">
    <property type="match status" value="1"/>
</dbReference>
<proteinExistence type="inferred from homology"/>
<dbReference type="EMBL" id="JBHUPA010000012">
    <property type="protein sequence ID" value="MFD2963954.1"/>
    <property type="molecule type" value="Genomic_DNA"/>
</dbReference>
<dbReference type="RefSeq" id="WP_377612092.1">
    <property type="nucleotide sequence ID" value="NZ_JBHUPA010000012.1"/>
</dbReference>
<organism evidence="7 8">
    <name type="scientific">Olivibacter jilunii</name>
    <dbReference type="NCBI Taxonomy" id="985016"/>
    <lineage>
        <taxon>Bacteria</taxon>
        <taxon>Pseudomonadati</taxon>
        <taxon>Bacteroidota</taxon>
        <taxon>Sphingobacteriia</taxon>
        <taxon>Sphingobacteriales</taxon>
        <taxon>Sphingobacteriaceae</taxon>
        <taxon>Olivibacter</taxon>
    </lineage>
</organism>
<comment type="similarity">
    <text evidence="1">Belongs to the membrane fusion protein (MFP) (TC 8.A.1) family.</text>
</comment>
<protein>
    <submittedName>
        <fullName evidence="7">Efflux RND transporter periplasmic adaptor subunit</fullName>
    </submittedName>
</protein>
<dbReference type="Gene3D" id="2.40.420.20">
    <property type="match status" value="1"/>
</dbReference>
<comment type="caution">
    <text evidence="7">The sequence shown here is derived from an EMBL/GenBank/DDBJ whole genome shotgun (WGS) entry which is preliminary data.</text>
</comment>
<feature type="domain" description="CusB-like barrel-sandwich hybrid" evidence="4">
    <location>
        <begin position="116"/>
        <end position="238"/>
    </location>
</feature>
<feature type="domain" description="Heavy metal binding" evidence="3">
    <location>
        <begin position="40"/>
        <end position="65"/>
    </location>
</feature>
<evidence type="ECO:0000259" key="6">
    <source>
        <dbReference type="Pfam" id="PF25967"/>
    </source>
</evidence>
<dbReference type="PANTHER" id="PTHR30097:SF15">
    <property type="entry name" value="CATION EFFLUX SYSTEM PROTEIN CUSB"/>
    <property type="match status" value="1"/>
</dbReference>
<dbReference type="InterPro" id="IPR045800">
    <property type="entry name" value="HMBD"/>
</dbReference>
<evidence type="ECO:0000256" key="2">
    <source>
        <dbReference type="ARBA" id="ARBA00022448"/>
    </source>
</evidence>
<dbReference type="SUPFAM" id="SSF111369">
    <property type="entry name" value="HlyD-like secretion proteins"/>
    <property type="match status" value="1"/>
</dbReference>
<feature type="domain" description="CusB-like beta-barrel" evidence="5">
    <location>
        <begin position="244"/>
        <end position="320"/>
    </location>
</feature>
<dbReference type="InterPro" id="IPR051909">
    <property type="entry name" value="MFP_Cation_Efflux"/>
</dbReference>
<evidence type="ECO:0000259" key="4">
    <source>
        <dbReference type="Pfam" id="PF25919"/>
    </source>
</evidence>
<gene>
    <name evidence="7" type="ORF">ACFS6J_19250</name>
</gene>